<feature type="compositionally biased region" description="Polar residues" evidence="1">
    <location>
        <begin position="423"/>
        <end position="434"/>
    </location>
</feature>
<proteinExistence type="predicted"/>
<feature type="region of interest" description="Disordered" evidence="1">
    <location>
        <begin position="383"/>
        <end position="404"/>
    </location>
</feature>
<feature type="region of interest" description="Disordered" evidence="1">
    <location>
        <begin position="474"/>
        <end position="536"/>
    </location>
</feature>
<feature type="compositionally biased region" description="Polar residues" evidence="1">
    <location>
        <begin position="394"/>
        <end position="403"/>
    </location>
</feature>
<feature type="region of interest" description="Disordered" evidence="1">
    <location>
        <begin position="210"/>
        <end position="269"/>
    </location>
</feature>
<dbReference type="Proteomes" id="UP001447188">
    <property type="component" value="Unassembled WGS sequence"/>
</dbReference>
<feature type="compositionally biased region" description="Low complexity" evidence="1">
    <location>
        <begin position="493"/>
        <end position="507"/>
    </location>
</feature>
<evidence type="ECO:0000313" key="2">
    <source>
        <dbReference type="EMBL" id="KAL0631059.1"/>
    </source>
</evidence>
<gene>
    <name evidence="2" type="ORF">Q9L58_010086</name>
</gene>
<feature type="region of interest" description="Disordered" evidence="1">
    <location>
        <begin position="418"/>
        <end position="450"/>
    </location>
</feature>
<protein>
    <submittedName>
        <fullName evidence="2">Uncharacterized protein</fullName>
    </submittedName>
</protein>
<comment type="caution">
    <text evidence="2">The sequence shown here is derived from an EMBL/GenBank/DDBJ whole genome shotgun (WGS) entry which is preliminary data.</text>
</comment>
<accession>A0ABR3G552</accession>
<organism evidence="2 3">
    <name type="scientific">Discina gigas</name>
    <dbReference type="NCBI Taxonomy" id="1032678"/>
    <lineage>
        <taxon>Eukaryota</taxon>
        <taxon>Fungi</taxon>
        <taxon>Dikarya</taxon>
        <taxon>Ascomycota</taxon>
        <taxon>Pezizomycotina</taxon>
        <taxon>Pezizomycetes</taxon>
        <taxon>Pezizales</taxon>
        <taxon>Discinaceae</taxon>
        <taxon>Discina</taxon>
    </lineage>
</organism>
<reference evidence="2 3" key="1">
    <citation type="submission" date="2024-02" db="EMBL/GenBank/DDBJ databases">
        <title>Discinaceae phylogenomics.</title>
        <authorList>
            <person name="Dirks A.C."/>
            <person name="James T.Y."/>
        </authorList>
    </citation>
    <scope>NUCLEOTIDE SEQUENCE [LARGE SCALE GENOMIC DNA]</scope>
    <source>
        <strain evidence="2 3">ACD0624</strain>
    </source>
</reference>
<sequence length="768" mass="83200">MTGIKYTFIPPYLSTGASPVPVLSSRLSDLDQQMRTFIAEKRAVGLLHGQPPPSPLAQSYTTKKSLPITPNQLPLPRQERKPVKLSKKQSKPMLRLMPPKGTAAMATSGNSGRSSGGVITGTEPRIIPHLIPWNTNSLSIMSINAPPISVPPATVSPPGKFQRRMDPWKKRRRPASFVEAEIAADRGDFLWATLSTPEFAINHQPWTSPECSPLLPPPRGNSIQPRRSGDLRVMPPHPSPVNVAPWLQPGQTSPPPTNHQSRKQSRTRTTEILESVLGTYPRRKPLAPPSMSTESIEDRILSHRTTIDMAAQLPRTPPPPPTPAKSRAQREAQRERAKILPLPLATPVGFVAELEGSIVSEIKVVDDAPSASVLSAPVLGVNDKPRKRKINPSKIKSNLSPSRHTIPEGKEIYACLPLPAVPSPSQSRSHSPTPSRMHKSSESSPVIDIQLGIGDGDGLVQWFENFRWGEGLSSPSLSPATPGRNGNTICILPLSSKPTTPKSAKSTFSEKDRASVLNPDGAIQNGEQSRPALSPNTSNINGFLSPVYLASPRLASCYGSRSSFASSAGDAFRFDLEVGEALSAVDEEEEFDANELYQINPVKKNIEIQGQQVFSGWELGVGGLYDGGYRDLEERPQVEGGGLGFGGLCGDAEYEGDDSSDTSNEFDTHLEQEIEMILNGVYGGGSSDDWRDGVYSTDSPFPEQDDERGGEITVGLDIDMGKTGGAGMDEVMGDEDGWSERPRTRYIAGRNSMLDSDVIFCLRGIDSM</sequence>
<feature type="region of interest" description="Disordered" evidence="1">
    <location>
        <begin position="311"/>
        <end position="334"/>
    </location>
</feature>
<evidence type="ECO:0000256" key="1">
    <source>
        <dbReference type="SAM" id="MobiDB-lite"/>
    </source>
</evidence>
<feature type="compositionally biased region" description="Polar residues" evidence="1">
    <location>
        <begin position="474"/>
        <end position="488"/>
    </location>
</feature>
<name>A0ABR3G552_9PEZI</name>
<feature type="region of interest" description="Disordered" evidence="1">
    <location>
        <begin position="46"/>
        <end position="121"/>
    </location>
</feature>
<feature type="compositionally biased region" description="Polar residues" evidence="1">
    <location>
        <begin position="56"/>
        <end position="72"/>
    </location>
</feature>
<dbReference type="EMBL" id="JBBBZM010000307">
    <property type="protein sequence ID" value="KAL0631059.1"/>
    <property type="molecule type" value="Genomic_DNA"/>
</dbReference>
<evidence type="ECO:0000313" key="3">
    <source>
        <dbReference type="Proteomes" id="UP001447188"/>
    </source>
</evidence>
<keyword evidence="3" id="KW-1185">Reference proteome</keyword>